<dbReference type="OrthoDB" id="547796at2759"/>
<comment type="caution">
    <text evidence="8">The sequence shown here is derived from an EMBL/GenBank/DDBJ whole genome shotgun (WGS) entry which is preliminary data.</text>
</comment>
<keyword evidence="4" id="KW-0256">Endoplasmic reticulum</keyword>
<evidence type="ECO:0000256" key="6">
    <source>
        <dbReference type="ARBA" id="ARBA00038357"/>
    </source>
</evidence>
<evidence type="ECO:0000256" key="1">
    <source>
        <dbReference type="ARBA" id="ARBA00004240"/>
    </source>
</evidence>
<comment type="similarity">
    <text evidence="6">Belongs to the cytochrome b5 family. MAPR subfamily.</text>
</comment>
<evidence type="ECO:0000256" key="5">
    <source>
        <dbReference type="ARBA" id="ARBA00023004"/>
    </source>
</evidence>
<dbReference type="GO" id="GO:0016020">
    <property type="term" value="C:membrane"/>
    <property type="evidence" value="ECO:0007669"/>
    <property type="project" value="TreeGrafter"/>
</dbReference>
<dbReference type="Pfam" id="PF00173">
    <property type="entry name" value="Cyt-b5"/>
    <property type="match status" value="1"/>
</dbReference>
<dbReference type="PANTHER" id="PTHR10281">
    <property type="entry name" value="MEMBRANE-ASSOCIATED PROGESTERONE RECEPTOR COMPONENT-RELATED"/>
    <property type="match status" value="1"/>
</dbReference>
<evidence type="ECO:0000256" key="4">
    <source>
        <dbReference type="ARBA" id="ARBA00022824"/>
    </source>
</evidence>
<evidence type="ECO:0000313" key="8">
    <source>
        <dbReference type="EMBL" id="KAF8472925.1"/>
    </source>
</evidence>
<dbReference type="Proteomes" id="UP000759537">
    <property type="component" value="Unassembled WGS sequence"/>
</dbReference>
<name>A0A9P5K0C9_9AGAM</name>
<evidence type="ECO:0000256" key="2">
    <source>
        <dbReference type="ARBA" id="ARBA00022617"/>
    </source>
</evidence>
<dbReference type="EMBL" id="WHVB01000019">
    <property type="protein sequence ID" value="KAF8472925.1"/>
    <property type="molecule type" value="Genomic_DNA"/>
</dbReference>
<dbReference type="Gene3D" id="3.10.120.10">
    <property type="entry name" value="Cytochrome b5-like heme/steroid binding domain"/>
    <property type="match status" value="1"/>
</dbReference>
<dbReference type="InterPro" id="IPR001199">
    <property type="entry name" value="Cyt_B5-like_heme/steroid-bd"/>
</dbReference>
<evidence type="ECO:0000313" key="9">
    <source>
        <dbReference type="Proteomes" id="UP000759537"/>
    </source>
</evidence>
<reference evidence="8" key="2">
    <citation type="journal article" date="2020" name="Nat. Commun.">
        <title>Large-scale genome sequencing of mycorrhizal fungi provides insights into the early evolution of symbiotic traits.</title>
        <authorList>
            <person name="Miyauchi S."/>
            <person name="Kiss E."/>
            <person name="Kuo A."/>
            <person name="Drula E."/>
            <person name="Kohler A."/>
            <person name="Sanchez-Garcia M."/>
            <person name="Morin E."/>
            <person name="Andreopoulos B."/>
            <person name="Barry K.W."/>
            <person name="Bonito G."/>
            <person name="Buee M."/>
            <person name="Carver A."/>
            <person name="Chen C."/>
            <person name="Cichocki N."/>
            <person name="Clum A."/>
            <person name="Culley D."/>
            <person name="Crous P.W."/>
            <person name="Fauchery L."/>
            <person name="Girlanda M."/>
            <person name="Hayes R.D."/>
            <person name="Keri Z."/>
            <person name="LaButti K."/>
            <person name="Lipzen A."/>
            <person name="Lombard V."/>
            <person name="Magnuson J."/>
            <person name="Maillard F."/>
            <person name="Murat C."/>
            <person name="Nolan M."/>
            <person name="Ohm R.A."/>
            <person name="Pangilinan J."/>
            <person name="Pereira M.F."/>
            <person name="Perotto S."/>
            <person name="Peter M."/>
            <person name="Pfister S."/>
            <person name="Riley R."/>
            <person name="Sitrit Y."/>
            <person name="Stielow J.B."/>
            <person name="Szollosi G."/>
            <person name="Zifcakova L."/>
            <person name="Stursova M."/>
            <person name="Spatafora J.W."/>
            <person name="Tedersoo L."/>
            <person name="Vaario L.M."/>
            <person name="Yamada A."/>
            <person name="Yan M."/>
            <person name="Wang P."/>
            <person name="Xu J."/>
            <person name="Bruns T."/>
            <person name="Baldrian P."/>
            <person name="Vilgalys R."/>
            <person name="Dunand C."/>
            <person name="Henrissat B."/>
            <person name="Grigoriev I.V."/>
            <person name="Hibbett D."/>
            <person name="Nagy L.G."/>
            <person name="Martin F.M."/>
        </authorList>
    </citation>
    <scope>NUCLEOTIDE SEQUENCE</scope>
    <source>
        <strain evidence="8">Prilba</strain>
    </source>
</reference>
<comment type="subcellular location">
    <subcellularLocation>
        <location evidence="1">Endoplasmic reticulum</location>
    </subcellularLocation>
</comment>
<evidence type="ECO:0000259" key="7">
    <source>
        <dbReference type="SMART" id="SM01117"/>
    </source>
</evidence>
<dbReference type="GO" id="GO:0046872">
    <property type="term" value="F:metal ion binding"/>
    <property type="evidence" value="ECO:0007669"/>
    <property type="project" value="UniProtKB-KW"/>
</dbReference>
<dbReference type="InterPro" id="IPR050577">
    <property type="entry name" value="MAPR/NEUFC/NENF-like"/>
</dbReference>
<dbReference type="PANTHER" id="PTHR10281:SF72">
    <property type="entry name" value="NEUDESIN"/>
    <property type="match status" value="1"/>
</dbReference>
<keyword evidence="9" id="KW-1185">Reference proteome</keyword>
<keyword evidence="2" id="KW-0349">Heme</keyword>
<gene>
    <name evidence="8" type="ORF">DFH94DRAFT_764588</name>
</gene>
<accession>A0A9P5K0C9</accession>
<organism evidence="8 9">
    <name type="scientific">Russula ochroleuca</name>
    <dbReference type="NCBI Taxonomy" id="152965"/>
    <lineage>
        <taxon>Eukaryota</taxon>
        <taxon>Fungi</taxon>
        <taxon>Dikarya</taxon>
        <taxon>Basidiomycota</taxon>
        <taxon>Agaricomycotina</taxon>
        <taxon>Agaricomycetes</taxon>
        <taxon>Russulales</taxon>
        <taxon>Russulaceae</taxon>
        <taxon>Russula</taxon>
    </lineage>
</organism>
<evidence type="ECO:0000256" key="3">
    <source>
        <dbReference type="ARBA" id="ARBA00022723"/>
    </source>
</evidence>
<sequence>MMHHVMKLHETHYANHPLTNWDTSSARQPVPLFFFYRTSLTAVPLALVAHFRSLPTALVLSFIHLRKMSSLLAHPINTALLLYVLHLVQRIFFPSTSVPRTPPTESNAGYSWMPRTHAPALLYTTYTPRTLAKFDGHDGGRILFAIAGIVFDVTGAKGFYGPDGMYWRVAGRDASRSAAKQSFDPGTLTSVDQPLDRLEDLTPREIENMRCWAEHFTNRHIICGRLVDNDAGEL</sequence>
<proteinExistence type="inferred from homology"/>
<protein>
    <submittedName>
        <fullName evidence="8">Cytochrome b5-like heme/steroid binding domain-containing protein</fullName>
    </submittedName>
</protein>
<feature type="domain" description="Cytochrome b5 heme-binding" evidence="7">
    <location>
        <begin position="126"/>
        <end position="227"/>
    </location>
</feature>
<reference evidence="8" key="1">
    <citation type="submission" date="2019-10" db="EMBL/GenBank/DDBJ databases">
        <authorList>
            <consortium name="DOE Joint Genome Institute"/>
            <person name="Kuo A."/>
            <person name="Miyauchi S."/>
            <person name="Kiss E."/>
            <person name="Drula E."/>
            <person name="Kohler A."/>
            <person name="Sanchez-Garcia M."/>
            <person name="Andreopoulos B."/>
            <person name="Barry K.W."/>
            <person name="Bonito G."/>
            <person name="Buee M."/>
            <person name="Carver A."/>
            <person name="Chen C."/>
            <person name="Cichocki N."/>
            <person name="Clum A."/>
            <person name="Culley D."/>
            <person name="Crous P.W."/>
            <person name="Fauchery L."/>
            <person name="Girlanda M."/>
            <person name="Hayes R."/>
            <person name="Keri Z."/>
            <person name="LaButti K."/>
            <person name="Lipzen A."/>
            <person name="Lombard V."/>
            <person name="Magnuson J."/>
            <person name="Maillard F."/>
            <person name="Morin E."/>
            <person name="Murat C."/>
            <person name="Nolan M."/>
            <person name="Ohm R."/>
            <person name="Pangilinan J."/>
            <person name="Pereira M."/>
            <person name="Perotto S."/>
            <person name="Peter M."/>
            <person name="Riley R."/>
            <person name="Sitrit Y."/>
            <person name="Stielow B."/>
            <person name="Szollosi G."/>
            <person name="Zifcakova L."/>
            <person name="Stursova M."/>
            <person name="Spatafora J.W."/>
            <person name="Tedersoo L."/>
            <person name="Vaario L.-M."/>
            <person name="Yamada A."/>
            <person name="Yan M."/>
            <person name="Wang P."/>
            <person name="Xu J."/>
            <person name="Bruns T."/>
            <person name="Baldrian P."/>
            <person name="Vilgalys R."/>
            <person name="Henrissat B."/>
            <person name="Grigoriev I.V."/>
            <person name="Hibbett D."/>
            <person name="Nagy L.G."/>
            <person name="Martin F.M."/>
        </authorList>
    </citation>
    <scope>NUCLEOTIDE SEQUENCE</scope>
    <source>
        <strain evidence="8">Prilba</strain>
    </source>
</reference>
<keyword evidence="5" id="KW-0408">Iron</keyword>
<dbReference type="GO" id="GO:0005783">
    <property type="term" value="C:endoplasmic reticulum"/>
    <property type="evidence" value="ECO:0007669"/>
    <property type="project" value="UniProtKB-SubCell"/>
</dbReference>
<keyword evidence="3" id="KW-0479">Metal-binding</keyword>
<dbReference type="AlphaFoldDB" id="A0A9P5K0C9"/>
<dbReference type="SMART" id="SM01117">
    <property type="entry name" value="Cyt-b5"/>
    <property type="match status" value="1"/>
</dbReference>
<dbReference type="SUPFAM" id="SSF55856">
    <property type="entry name" value="Cytochrome b5-like heme/steroid binding domain"/>
    <property type="match status" value="1"/>
</dbReference>
<dbReference type="InterPro" id="IPR036400">
    <property type="entry name" value="Cyt_B5-like_heme/steroid_sf"/>
</dbReference>